<dbReference type="Proteomes" id="UP001172457">
    <property type="component" value="Chromosome 3"/>
</dbReference>
<name>A0AA38TL02_9ASTR</name>
<evidence type="ECO:0000313" key="2">
    <source>
        <dbReference type="Proteomes" id="UP001172457"/>
    </source>
</evidence>
<dbReference type="EMBL" id="JARYMX010000003">
    <property type="protein sequence ID" value="KAJ9556750.1"/>
    <property type="molecule type" value="Genomic_DNA"/>
</dbReference>
<reference evidence="1" key="1">
    <citation type="submission" date="2023-03" db="EMBL/GenBank/DDBJ databases">
        <title>Chromosome-scale reference genome and RAD-based genetic map of yellow starthistle (Centaurea solstitialis) reveal putative structural variation and QTLs associated with invader traits.</title>
        <authorList>
            <person name="Reatini B."/>
            <person name="Cang F.A."/>
            <person name="Jiang Q."/>
            <person name="Mckibben M.T.W."/>
            <person name="Barker M.S."/>
            <person name="Rieseberg L.H."/>
            <person name="Dlugosch K.M."/>
        </authorList>
    </citation>
    <scope>NUCLEOTIDE SEQUENCE</scope>
    <source>
        <strain evidence="1">CAN-66</strain>
        <tissue evidence="1">Leaf</tissue>
    </source>
</reference>
<gene>
    <name evidence="1" type="ORF">OSB04_011364</name>
</gene>
<organism evidence="1 2">
    <name type="scientific">Centaurea solstitialis</name>
    <name type="common">yellow star-thistle</name>
    <dbReference type="NCBI Taxonomy" id="347529"/>
    <lineage>
        <taxon>Eukaryota</taxon>
        <taxon>Viridiplantae</taxon>
        <taxon>Streptophyta</taxon>
        <taxon>Embryophyta</taxon>
        <taxon>Tracheophyta</taxon>
        <taxon>Spermatophyta</taxon>
        <taxon>Magnoliopsida</taxon>
        <taxon>eudicotyledons</taxon>
        <taxon>Gunneridae</taxon>
        <taxon>Pentapetalae</taxon>
        <taxon>asterids</taxon>
        <taxon>campanulids</taxon>
        <taxon>Asterales</taxon>
        <taxon>Asteraceae</taxon>
        <taxon>Carduoideae</taxon>
        <taxon>Cardueae</taxon>
        <taxon>Centaureinae</taxon>
        <taxon>Centaurea</taxon>
    </lineage>
</organism>
<dbReference type="Pfam" id="PF14223">
    <property type="entry name" value="Retrotran_gag_2"/>
    <property type="match status" value="1"/>
</dbReference>
<comment type="caution">
    <text evidence="1">The sequence shown here is derived from an EMBL/GenBank/DDBJ whole genome shotgun (WGS) entry which is preliminary data.</text>
</comment>
<proteinExistence type="predicted"/>
<dbReference type="PANTHER" id="PTHR47592">
    <property type="entry name" value="PBF68 PROTEIN"/>
    <property type="match status" value="1"/>
</dbReference>
<dbReference type="AlphaFoldDB" id="A0AA38TL02"/>
<protein>
    <submittedName>
        <fullName evidence="1">Uncharacterized protein</fullName>
    </submittedName>
</protein>
<accession>A0AA38TL02</accession>
<evidence type="ECO:0000313" key="1">
    <source>
        <dbReference type="EMBL" id="KAJ9556750.1"/>
    </source>
</evidence>
<sequence>MSFTSAQNILRSTATLFVNMLCARQSNFNLFLPLINLLISSQKLTFQDVFGNLFPNSIWRLPGKRSLSMGNDLARVERQSFPCSYWCEEKEWDFKIIAIKPDPSKILVIKMGNKFVSIRWIGSNNLRRKLFLFQDNKKQMDQSTILKNHAEKPEKFKGTDFKRWQQKMLFYLTTLRVSNVLTEQVSTNPPASEGENVHTAEQIAEFQKAVDNWAYNEYSCRNYILNALEDSLYDIYSTFATAREIWESLETKYKTQVACSKKFVVGKFLNFVELQSRGSL</sequence>
<keyword evidence="2" id="KW-1185">Reference proteome</keyword>
<dbReference type="PANTHER" id="PTHR47592:SF27">
    <property type="entry name" value="OS08G0421700 PROTEIN"/>
    <property type="match status" value="1"/>
</dbReference>